<feature type="compositionally biased region" description="Low complexity" evidence="1">
    <location>
        <begin position="281"/>
        <end position="297"/>
    </location>
</feature>
<dbReference type="Proteomes" id="UP001187531">
    <property type="component" value="Unassembled WGS sequence"/>
</dbReference>
<feature type="region of interest" description="Disordered" evidence="1">
    <location>
        <begin position="269"/>
        <end position="325"/>
    </location>
</feature>
<reference evidence="2" key="1">
    <citation type="submission" date="2023-07" db="EMBL/GenBank/DDBJ databases">
        <title>Chromosome-level genome assembly of Artemia franciscana.</title>
        <authorList>
            <person name="Jo E."/>
        </authorList>
    </citation>
    <scope>NUCLEOTIDE SEQUENCE</scope>
    <source>
        <tissue evidence="2">Whole body</tissue>
    </source>
</reference>
<name>A0AA88IAH0_ARTSF</name>
<feature type="compositionally biased region" description="Low complexity" evidence="1">
    <location>
        <begin position="147"/>
        <end position="171"/>
    </location>
</feature>
<protein>
    <submittedName>
        <fullName evidence="2">Uncharacterized protein</fullName>
    </submittedName>
</protein>
<sequence>MSAGTRLSSVSSQDSGFTSQDTLVVMRMNPRGVVAAEGRNEHNRGSSNTSSTSSNSSTPLSPYPPHNPTTATWPNLQETMQFIDMNKAGPPPDRPHTISTALSLIMPPPYERGRQRTELSPYTFHPLESIIQGKSECESVQRGQETGLTSLLRQRSGSQSSQDSTQDKTSSVVPHPVYMNAAELMGLKPQSEYGICGNTDYSNLHCNSQSDSGLGDASPPPSEISEPCYVSTASIRRKKYAMRARSNEPVMKPALLPRPGNDIYRSVVRRSNSVKPPPPARSTSISSSLLDSIEGSPTASAHIEDLPLPPPPGDFVSEVDCSTLPPPPPEFLMDGEIQRTLSVAECIKSLTVVNHQPVSPNMMRRSQSVRLKNSETSSVVCRARNSVQLNHARSQSHGRNEGSPKVQRKSTLVEPPRVKDGNWLMNRPDPSDPDSLVVNKSSSLLAKTSFLESLNSKLQQQLSQTDGFPKPKPNQMEVLSKPVPIDFNPVNEIPLCDNEYAQRSHDLASRV</sequence>
<feature type="non-terminal residue" evidence="2">
    <location>
        <position position="511"/>
    </location>
</feature>
<evidence type="ECO:0000256" key="1">
    <source>
        <dbReference type="SAM" id="MobiDB-lite"/>
    </source>
</evidence>
<accession>A0AA88IAH0</accession>
<gene>
    <name evidence="2" type="ORF">QYM36_001975</name>
</gene>
<evidence type="ECO:0000313" key="2">
    <source>
        <dbReference type="EMBL" id="KAK2723489.1"/>
    </source>
</evidence>
<comment type="caution">
    <text evidence="2">The sequence shown here is derived from an EMBL/GenBank/DDBJ whole genome shotgun (WGS) entry which is preliminary data.</text>
</comment>
<dbReference type="AlphaFoldDB" id="A0AA88IAH0"/>
<evidence type="ECO:0000313" key="3">
    <source>
        <dbReference type="Proteomes" id="UP001187531"/>
    </source>
</evidence>
<keyword evidence="3" id="KW-1185">Reference proteome</keyword>
<feature type="compositionally biased region" description="Low complexity" evidence="1">
    <location>
        <begin position="46"/>
        <end position="58"/>
    </location>
</feature>
<feature type="region of interest" description="Disordered" evidence="1">
    <location>
        <begin position="137"/>
        <end position="173"/>
    </location>
</feature>
<feature type="compositionally biased region" description="Polar residues" evidence="1">
    <location>
        <begin position="385"/>
        <end position="397"/>
    </location>
</feature>
<organism evidence="2 3">
    <name type="scientific">Artemia franciscana</name>
    <name type="common">Brine shrimp</name>
    <name type="synonym">Artemia sanfranciscana</name>
    <dbReference type="NCBI Taxonomy" id="6661"/>
    <lineage>
        <taxon>Eukaryota</taxon>
        <taxon>Metazoa</taxon>
        <taxon>Ecdysozoa</taxon>
        <taxon>Arthropoda</taxon>
        <taxon>Crustacea</taxon>
        <taxon>Branchiopoda</taxon>
        <taxon>Anostraca</taxon>
        <taxon>Artemiidae</taxon>
        <taxon>Artemia</taxon>
    </lineage>
</organism>
<proteinExistence type="predicted"/>
<feature type="compositionally biased region" description="Polar residues" evidence="1">
    <location>
        <begin position="1"/>
        <end position="22"/>
    </location>
</feature>
<feature type="region of interest" description="Disordered" evidence="1">
    <location>
        <begin position="1"/>
        <end position="73"/>
    </location>
</feature>
<feature type="region of interest" description="Disordered" evidence="1">
    <location>
        <begin position="385"/>
        <end position="434"/>
    </location>
</feature>
<dbReference type="EMBL" id="JAVRJZ010000004">
    <property type="protein sequence ID" value="KAK2723489.1"/>
    <property type="molecule type" value="Genomic_DNA"/>
</dbReference>